<organism evidence="3 4">
    <name type="scientific">Trebonia kvetii</name>
    <dbReference type="NCBI Taxonomy" id="2480626"/>
    <lineage>
        <taxon>Bacteria</taxon>
        <taxon>Bacillati</taxon>
        <taxon>Actinomycetota</taxon>
        <taxon>Actinomycetes</taxon>
        <taxon>Streptosporangiales</taxon>
        <taxon>Treboniaceae</taxon>
        <taxon>Trebonia</taxon>
    </lineage>
</organism>
<dbReference type="OrthoDB" id="8673349at2"/>
<dbReference type="SUPFAM" id="SSF51556">
    <property type="entry name" value="Metallo-dependent hydrolases"/>
    <property type="match status" value="1"/>
</dbReference>
<dbReference type="GO" id="GO:0005737">
    <property type="term" value="C:cytoplasm"/>
    <property type="evidence" value="ECO:0007669"/>
    <property type="project" value="TreeGrafter"/>
</dbReference>
<evidence type="ECO:0000259" key="2">
    <source>
        <dbReference type="Pfam" id="PF04909"/>
    </source>
</evidence>
<keyword evidence="1" id="KW-0456">Lyase</keyword>
<dbReference type="InterPro" id="IPR032466">
    <property type="entry name" value="Metal_Hydrolase"/>
</dbReference>
<dbReference type="InterPro" id="IPR006680">
    <property type="entry name" value="Amidohydro-rel"/>
</dbReference>
<feature type="domain" description="Amidohydrolase-related" evidence="2">
    <location>
        <begin position="69"/>
        <end position="410"/>
    </location>
</feature>
<dbReference type="AlphaFoldDB" id="A0A6P2BVV8"/>
<keyword evidence="3" id="KW-0378">Hydrolase</keyword>
<dbReference type="Proteomes" id="UP000460272">
    <property type="component" value="Unassembled WGS sequence"/>
</dbReference>
<sequence length="434" mass="48320">MAAYKEFLVSGDCHIIEPPDLFKSRLPANMRDRALWEEEFTLEEPIVPGGHTEFRKLHTIGFDGWTVSKYRQFEGHDGTTPGWIPDDIIADMDMEGVDAAVYFPNLALFVLFTDDHELSIAHARAWNSWVAETYLQYKDRMRPVAAIPLTNIADAVAEIERSVKLGLQAIMIPEIPPEPYWSRRYEPVWNCAEAHGLPIFFHVATGGVMVKEDASKTGSTVKGMMTAMNMGKGQLTDDMVAGRTMGGGNTAAASPSKIMADLIGGGVPERHPGLQFTLVEFGASWLVSYMAFMDKSWRRGTGQDPNWWLGFWEEGKSPYEQPAMGRLFNINEKWPYPLKPTEYVRRQFHIQFADDPVAVQARHITGVSTVVWGNDYPHAEGTFNGTEEVIAEHFDSTVSDEDRAAILGGTLAKVAGFDASKKLAVDRQPSKTAS</sequence>
<evidence type="ECO:0000256" key="1">
    <source>
        <dbReference type="ARBA" id="ARBA00023239"/>
    </source>
</evidence>
<keyword evidence="4" id="KW-1185">Reference proteome</keyword>
<dbReference type="RefSeq" id="WP_145857431.1">
    <property type="nucleotide sequence ID" value="NZ_RPFW01000005.1"/>
</dbReference>
<evidence type="ECO:0000313" key="3">
    <source>
        <dbReference type="EMBL" id="TVZ02431.1"/>
    </source>
</evidence>
<dbReference type="Gene3D" id="3.20.20.140">
    <property type="entry name" value="Metal-dependent hydrolases"/>
    <property type="match status" value="1"/>
</dbReference>
<proteinExistence type="predicted"/>
<dbReference type="PANTHER" id="PTHR21240">
    <property type="entry name" value="2-AMINO-3-CARBOXYLMUCONATE-6-SEMIALDEHYDE DECARBOXYLASE"/>
    <property type="match status" value="1"/>
</dbReference>
<comment type="caution">
    <text evidence="3">The sequence shown here is derived from an EMBL/GenBank/DDBJ whole genome shotgun (WGS) entry which is preliminary data.</text>
</comment>
<dbReference type="InterPro" id="IPR032465">
    <property type="entry name" value="ACMSD"/>
</dbReference>
<accession>A0A6P2BVV8</accession>
<dbReference type="Pfam" id="PF04909">
    <property type="entry name" value="Amidohydro_2"/>
    <property type="match status" value="1"/>
</dbReference>
<evidence type="ECO:0000313" key="4">
    <source>
        <dbReference type="Proteomes" id="UP000460272"/>
    </source>
</evidence>
<dbReference type="GO" id="GO:0016831">
    <property type="term" value="F:carboxy-lyase activity"/>
    <property type="evidence" value="ECO:0007669"/>
    <property type="project" value="InterPro"/>
</dbReference>
<protein>
    <submittedName>
        <fullName evidence="3">Amidohydrolase</fullName>
    </submittedName>
</protein>
<dbReference type="GO" id="GO:0016787">
    <property type="term" value="F:hydrolase activity"/>
    <property type="evidence" value="ECO:0007669"/>
    <property type="project" value="UniProtKB-KW"/>
</dbReference>
<gene>
    <name evidence="3" type="ORF">EAS64_26910</name>
</gene>
<name>A0A6P2BVV8_9ACTN</name>
<dbReference type="GO" id="GO:0019748">
    <property type="term" value="P:secondary metabolic process"/>
    <property type="evidence" value="ECO:0007669"/>
    <property type="project" value="TreeGrafter"/>
</dbReference>
<dbReference type="EMBL" id="RPFW01000005">
    <property type="protein sequence ID" value="TVZ02431.1"/>
    <property type="molecule type" value="Genomic_DNA"/>
</dbReference>
<dbReference type="PANTHER" id="PTHR21240:SF28">
    <property type="entry name" value="ISO-OROTATE DECARBOXYLASE (EUROFUNG)"/>
    <property type="match status" value="1"/>
</dbReference>
<reference evidence="3 4" key="1">
    <citation type="submission" date="2018-11" db="EMBL/GenBank/DDBJ databases">
        <title>Trebonia kvetii gen.nov., sp.nov., a novel acidophilic actinobacterium, and proposal of the new actinobacterial family Treboniaceae fam. nov.</title>
        <authorList>
            <person name="Rapoport D."/>
            <person name="Sagova-Mareckova M."/>
            <person name="Sedlacek I."/>
            <person name="Provaznik J."/>
            <person name="Kralova S."/>
            <person name="Pavlinic D."/>
            <person name="Benes V."/>
            <person name="Kopecky J."/>
        </authorList>
    </citation>
    <scope>NUCLEOTIDE SEQUENCE [LARGE SCALE GENOMIC DNA]</scope>
    <source>
        <strain evidence="3 4">15Tr583</strain>
    </source>
</reference>